<dbReference type="EMBL" id="FQ311870">
    <property type="protein sequence ID" value="CBS89424.1"/>
    <property type="molecule type" value="Genomic_DNA"/>
</dbReference>
<reference evidence="4" key="1">
    <citation type="journal article" date="2011" name="PLoS Genet.">
        <title>Azospirillum genomes reveal transition of bacteria from aquatic to terrestrial environments.</title>
        <authorList>
            <person name="Wisniewski-Dye F."/>
            <person name="Borziak K."/>
            <person name="Khalsa-Moyers G."/>
            <person name="Alexandre G."/>
            <person name="Sukharnikov L.O."/>
            <person name="Wuichet K."/>
            <person name="Hurst G.B."/>
            <person name="McDonald W.H."/>
            <person name="Robertson J.S."/>
            <person name="Barbe V."/>
            <person name="Calteau A."/>
            <person name="Rouy Z."/>
            <person name="Mangenot S."/>
            <person name="Prigent-Combaret C."/>
            <person name="Normand P."/>
            <person name="Boyer M."/>
            <person name="Siguier P."/>
            <person name="Dessaux Y."/>
            <person name="Elmerich C."/>
            <person name="Condemine G."/>
            <person name="Krishnen G."/>
            <person name="Kennedy I."/>
            <person name="Paterson A.H."/>
            <person name="Gonzalez V."/>
            <person name="Mavingui P."/>
            <person name="Zhulin I.B."/>
        </authorList>
    </citation>
    <scope>NUCLEOTIDE SEQUENCE [LARGE SCALE GENOMIC DNA]</scope>
    <source>
        <strain evidence="4">4B</strain>
    </source>
</reference>
<gene>
    <name evidence="3" type="ordered locus">AZOLI_p20262</name>
</gene>
<dbReference type="RefSeq" id="WP_014188841.1">
    <property type="nucleotide sequence ID" value="NC_016586.1"/>
</dbReference>
<dbReference type="AlphaFoldDB" id="G7ZDB6"/>
<keyword evidence="2" id="KW-0732">Signal</keyword>
<name>G7ZDB6_AZOL4</name>
<feature type="chain" id="PRO_5003507067" description="DUF4124 domain-containing protein" evidence="2">
    <location>
        <begin position="22"/>
        <end position="198"/>
    </location>
</feature>
<proteinExistence type="predicted"/>
<keyword evidence="1" id="KW-0175">Coiled coil</keyword>
<dbReference type="HOGENOM" id="CLU_1375759_0_0_5"/>
<dbReference type="Proteomes" id="UP000005667">
    <property type="component" value="Plasmid AZO_p2"/>
</dbReference>
<keyword evidence="3" id="KW-0614">Plasmid</keyword>
<dbReference type="KEGG" id="ali:AZOLI_p20262"/>
<feature type="signal peptide" evidence="2">
    <location>
        <begin position="1"/>
        <end position="21"/>
    </location>
</feature>
<evidence type="ECO:0000256" key="2">
    <source>
        <dbReference type="SAM" id="SignalP"/>
    </source>
</evidence>
<geneLocation type="plasmid" evidence="3 4">
    <name>AZO_p2</name>
</geneLocation>
<feature type="coiled-coil region" evidence="1">
    <location>
        <begin position="67"/>
        <end position="115"/>
    </location>
</feature>
<sequence length="198" mass="22421">MLRAVLLAAAVLGLFPAAASANEYNCHYIADGKDAGHPPSMKDAIHLEETNPLIDCDRKGSEIISDRDRARKAKEEENKRILEIHEQNERDRWQRQQEQARLEEARRQLAFERERYRPRFAMTTETALFEQAAQQIENALSACKSAVPKKSRVLDQLREDDSVVAFRMSNPKGGEFLCRATIAGQVVTLVGAQGFKRI</sequence>
<evidence type="ECO:0000256" key="1">
    <source>
        <dbReference type="SAM" id="Coils"/>
    </source>
</evidence>
<protein>
    <recommendedName>
        <fullName evidence="5">DUF4124 domain-containing protein</fullName>
    </recommendedName>
</protein>
<evidence type="ECO:0000313" key="3">
    <source>
        <dbReference type="EMBL" id="CBS89424.1"/>
    </source>
</evidence>
<keyword evidence="4" id="KW-1185">Reference proteome</keyword>
<evidence type="ECO:0000313" key="4">
    <source>
        <dbReference type="Proteomes" id="UP000005667"/>
    </source>
</evidence>
<evidence type="ECO:0008006" key="5">
    <source>
        <dbReference type="Google" id="ProtNLM"/>
    </source>
</evidence>
<accession>G7ZDB6</accession>
<organism evidence="3 4">
    <name type="scientific">Azospirillum lipoferum (strain 4B)</name>
    <dbReference type="NCBI Taxonomy" id="862719"/>
    <lineage>
        <taxon>Bacteria</taxon>
        <taxon>Pseudomonadati</taxon>
        <taxon>Pseudomonadota</taxon>
        <taxon>Alphaproteobacteria</taxon>
        <taxon>Rhodospirillales</taxon>
        <taxon>Azospirillaceae</taxon>
        <taxon>Azospirillum</taxon>
    </lineage>
</organism>